<feature type="transmembrane region" description="Helical" evidence="13">
    <location>
        <begin position="98"/>
        <end position="116"/>
    </location>
</feature>
<evidence type="ECO:0000256" key="12">
    <source>
        <dbReference type="ARBA" id="ARBA00031636"/>
    </source>
</evidence>
<dbReference type="PIRSF" id="PIRSF006603">
    <property type="entry name" value="DinF"/>
    <property type="match status" value="1"/>
</dbReference>
<dbReference type="STRING" id="39490.ERS852448_01597"/>
<evidence type="ECO:0000256" key="4">
    <source>
        <dbReference type="ARBA" id="ARBA00020268"/>
    </source>
</evidence>
<feature type="transmembrane region" description="Helical" evidence="13">
    <location>
        <begin position="323"/>
        <end position="344"/>
    </location>
</feature>
<feature type="transmembrane region" description="Helical" evidence="13">
    <location>
        <begin position="262"/>
        <end position="280"/>
    </location>
</feature>
<keyword evidence="9 13" id="KW-1133">Transmembrane helix</keyword>
<dbReference type="NCBIfam" id="TIGR00797">
    <property type="entry name" value="matE"/>
    <property type="match status" value="1"/>
</dbReference>
<protein>
    <recommendedName>
        <fullName evidence="4">Probable multidrug resistance protein NorM</fullName>
    </recommendedName>
    <alternativeName>
        <fullName evidence="12">Multidrug-efflux transporter</fullName>
    </alternativeName>
</protein>
<dbReference type="CDD" id="cd13137">
    <property type="entry name" value="MATE_NorM_like"/>
    <property type="match status" value="1"/>
</dbReference>
<evidence type="ECO:0000256" key="13">
    <source>
        <dbReference type="SAM" id="Phobius"/>
    </source>
</evidence>
<evidence type="ECO:0000256" key="2">
    <source>
        <dbReference type="ARBA" id="ARBA00004651"/>
    </source>
</evidence>
<feature type="transmembrane region" description="Helical" evidence="13">
    <location>
        <begin position="286"/>
        <end position="303"/>
    </location>
</feature>
<comment type="function">
    <text evidence="1">Multidrug efflux pump.</text>
</comment>
<dbReference type="PANTHER" id="PTHR43298:SF2">
    <property type="entry name" value="FMN_FAD EXPORTER YEEO-RELATED"/>
    <property type="match status" value="1"/>
</dbReference>
<dbReference type="InterPro" id="IPR050222">
    <property type="entry name" value="MATE_MdtK"/>
</dbReference>
<keyword evidence="5" id="KW-0813">Transport</keyword>
<feature type="transmembrane region" description="Helical" evidence="13">
    <location>
        <begin position="413"/>
        <end position="432"/>
    </location>
</feature>
<name>A0A173TQA5_EUBRA</name>
<keyword evidence="6" id="KW-0050">Antiport</keyword>
<evidence type="ECO:0000256" key="8">
    <source>
        <dbReference type="ARBA" id="ARBA00022692"/>
    </source>
</evidence>
<dbReference type="OrthoDB" id="62420at2"/>
<evidence type="ECO:0000256" key="10">
    <source>
        <dbReference type="ARBA" id="ARBA00023065"/>
    </source>
</evidence>
<evidence type="ECO:0000256" key="6">
    <source>
        <dbReference type="ARBA" id="ARBA00022449"/>
    </source>
</evidence>
<dbReference type="Pfam" id="PF01554">
    <property type="entry name" value="MatE"/>
    <property type="match status" value="2"/>
</dbReference>
<comment type="similarity">
    <text evidence="3">Belongs to the multi antimicrobial extrusion (MATE) (TC 2.A.66.1) family.</text>
</comment>
<evidence type="ECO:0000256" key="9">
    <source>
        <dbReference type="ARBA" id="ARBA00022989"/>
    </source>
</evidence>
<evidence type="ECO:0000256" key="1">
    <source>
        <dbReference type="ARBA" id="ARBA00003408"/>
    </source>
</evidence>
<evidence type="ECO:0000256" key="5">
    <source>
        <dbReference type="ARBA" id="ARBA00022448"/>
    </source>
</evidence>
<evidence type="ECO:0000256" key="7">
    <source>
        <dbReference type="ARBA" id="ARBA00022475"/>
    </source>
</evidence>
<dbReference type="PANTHER" id="PTHR43298">
    <property type="entry name" value="MULTIDRUG RESISTANCE PROTEIN NORM-RELATED"/>
    <property type="match status" value="1"/>
</dbReference>
<dbReference type="InterPro" id="IPR048279">
    <property type="entry name" value="MdtK-like"/>
</dbReference>
<dbReference type="GO" id="GO:0005886">
    <property type="term" value="C:plasma membrane"/>
    <property type="evidence" value="ECO:0007669"/>
    <property type="project" value="UniProtKB-SubCell"/>
</dbReference>
<feature type="transmembrane region" description="Helical" evidence="13">
    <location>
        <begin position="389"/>
        <end position="407"/>
    </location>
</feature>
<evidence type="ECO:0000313" key="15">
    <source>
        <dbReference type="Proteomes" id="UP000095492"/>
    </source>
</evidence>
<feature type="transmembrane region" description="Helical" evidence="13">
    <location>
        <begin position="356"/>
        <end position="377"/>
    </location>
</feature>
<feature type="transmembrane region" description="Helical" evidence="13">
    <location>
        <begin position="192"/>
        <end position="214"/>
    </location>
</feature>
<sequence length="444" mass="47420">MGKLTLNWAKLKPEVKQVWQLSLPAILTQITTIAMQYIDSAMVGALGAAASAAIGLVVAMTWLYNGVLSAVSAGFSVQVAHHIGAGQDSDARNVIRHGLISALSISGLLAFSGLLLSHPLPILLGGDPAICPNATAYFFVYSLMIPFSQLNSLTSAFLQCSGDMVTPSILNAVMCVLDILFNSLLIPRFGVLGAGMGTALACAVISLIMTWRCCICNKQLHLRRTDKHHFDRNILRKAFQIGMPVAVQEIAMNSAMVVSTRIIAPLGAAAIAANSFAVTAESLCYMPGYGLGMAATTLVGRNIGAREFKTAKRFGNISTAMGAIFMGCTGAIMMFACPLVFRLLTPDVTVQAMSVHILRIELLAEPLFGVSIVAAGALRGTGDTFVPSLMNLGSIWIVRIGLALILVSRLGLTGMWIAMPIELCVRGLLMLYRQHTTKYYRSHL</sequence>
<dbReference type="GO" id="GO:0006811">
    <property type="term" value="P:monoatomic ion transport"/>
    <property type="evidence" value="ECO:0007669"/>
    <property type="project" value="UniProtKB-KW"/>
</dbReference>
<reference evidence="14 15" key="1">
    <citation type="submission" date="2015-09" db="EMBL/GenBank/DDBJ databases">
        <authorList>
            <consortium name="Pathogen Informatics"/>
        </authorList>
    </citation>
    <scope>NUCLEOTIDE SEQUENCE [LARGE SCALE GENOMIC DNA]</scope>
    <source>
        <strain evidence="14 15">2789STDY5608891</strain>
    </source>
</reference>
<proteinExistence type="inferred from homology"/>
<dbReference type="InterPro" id="IPR002528">
    <property type="entry name" value="MATE_fam"/>
</dbReference>
<evidence type="ECO:0000313" key="14">
    <source>
        <dbReference type="EMBL" id="CUN04045.1"/>
    </source>
</evidence>
<feature type="transmembrane region" description="Helical" evidence="13">
    <location>
        <begin position="44"/>
        <end position="64"/>
    </location>
</feature>
<evidence type="ECO:0000256" key="3">
    <source>
        <dbReference type="ARBA" id="ARBA00010199"/>
    </source>
</evidence>
<comment type="subcellular location">
    <subcellularLocation>
        <location evidence="2">Cell membrane</location>
        <topology evidence="2">Multi-pass membrane protein</topology>
    </subcellularLocation>
</comment>
<accession>A0A173TQA5</accession>
<dbReference type="GO" id="GO:0042910">
    <property type="term" value="F:xenobiotic transmembrane transporter activity"/>
    <property type="evidence" value="ECO:0007669"/>
    <property type="project" value="InterPro"/>
</dbReference>
<keyword evidence="11 13" id="KW-0472">Membrane</keyword>
<dbReference type="AlphaFoldDB" id="A0A173TQA5"/>
<dbReference type="GeneID" id="97391563"/>
<keyword evidence="7" id="KW-1003">Cell membrane</keyword>
<dbReference type="EMBL" id="CYYA01000009">
    <property type="protein sequence ID" value="CUN04045.1"/>
    <property type="molecule type" value="Genomic_DNA"/>
</dbReference>
<dbReference type="RefSeq" id="WP_055290250.1">
    <property type="nucleotide sequence ID" value="NZ_CBCTYR010000004.1"/>
</dbReference>
<evidence type="ECO:0000256" key="11">
    <source>
        <dbReference type="ARBA" id="ARBA00023136"/>
    </source>
</evidence>
<keyword evidence="10" id="KW-0406">Ion transport</keyword>
<organism evidence="14 15">
    <name type="scientific">Eubacterium ramulus</name>
    <dbReference type="NCBI Taxonomy" id="39490"/>
    <lineage>
        <taxon>Bacteria</taxon>
        <taxon>Bacillati</taxon>
        <taxon>Bacillota</taxon>
        <taxon>Clostridia</taxon>
        <taxon>Eubacteriales</taxon>
        <taxon>Eubacteriaceae</taxon>
        <taxon>Eubacterium</taxon>
    </lineage>
</organism>
<keyword evidence="8 13" id="KW-0812">Transmembrane</keyword>
<dbReference type="GO" id="GO:0015297">
    <property type="term" value="F:antiporter activity"/>
    <property type="evidence" value="ECO:0007669"/>
    <property type="project" value="UniProtKB-KW"/>
</dbReference>
<gene>
    <name evidence="14" type="primary">norM</name>
    <name evidence="14" type="ORF">ERS852448_01597</name>
</gene>
<dbReference type="Proteomes" id="UP000095492">
    <property type="component" value="Unassembled WGS sequence"/>
</dbReference>